<feature type="non-terminal residue" evidence="1">
    <location>
        <position position="78"/>
    </location>
</feature>
<organism evidence="1 2">
    <name type="scientific">Cryptolaemus montrouzieri</name>
    <dbReference type="NCBI Taxonomy" id="559131"/>
    <lineage>
        <taxon>Eukaryota</taxon>
        <taxon>Metazoa</taxon>
        <taxon>Ecdysozoa</taxon>
        <taxon>Arthropoda</taxon>
        <taxon>Hexapoda</taxon>
        <taxon>Insecta</taxon>
        <taxon>Pterygota</taxon>
        <taxon>Neoptera</taxon>
        <taxon>Endopterygota</taxon>
        <taxon>Coleoptera</taxon>
        <taxon>Polyphaga</taxon>
        <taxon>Cucujiformia</taxon>
        <taxon>Coccinelloidea</taxon>
        <taxon>Coccinellidae</taxon>
        <taxon>Scymninae</taxon>
        <taxon>Scymnini</taxon>
        <taxon>Cryptolaemus</taxon>
    </lineage>
</organism>
<comment type="caution">
    <text evidence="1">The sequence shown here is derived from an EMBL/GenBank/DDBJ whole genome shotgun (WGS) entry which is preliminary data.</text>
</comment>
<evidence type="ECO:0000313" key="2">
    <source>
        <dbReference type="Proteomes" id="UP001516400"/>
    </source>
</evidence>
<accession>A0ABD2P5S3</accession>
<name>A0ABD2P5S3_9CUCU</name>
<proteinExistence type="predicted"/>
<gene>
    <name evidence="1" type="ORF">HHI36_000673</name>
</gene>
<keyword evidence="2" id="KW-1185">Reference proteome</keyword>
<evidence type="ECO:0000313" key="1">
    <source>
        <dbReference type="EMBL" id="KAL3286161.1"/>
    </source>
</evidence>
<dbReference type="AlphaFoldDB" id="A0ABD2P5S3"/>
<sequence length="78" mass="8921">MNGGKKKKLIYVTNFFVRAEPPQFETDKLITSNSCGQETLLAEQFTPNLRQSTTNFCEKNVSDFESASSNEKCTEVYW</sequence>
<dbReference type="EMBL" id="JABFTP020000185">
    <property type="protein sequence ID" value="KAL3286161.1"/>
    <property type="molecule type" value="Genomic_DNA"/>
</dbReference>
<reference evidence="1 2" key="1">
    <citation type="journal article" date="2021" name="BMC Biol.">
        <title>Horizontally acquired antibacterial genes associated with adaptive radiation of ladybird beetles.</title>
        <authorList>
            <person name="Li H.S."/>
            <person name="Tang X.F."/>
            <person name="Huang Y.H."/>
            <person name="Xu Z.Y."/>
            <person name="Chen M.L."/>
            <person name="Du X.Y."/>
            <person name="Qiu B.Y."/>
            <person name="Chen P.T."/>
            <person name="Zhang W."/>
            <person name="Slipinski A."/>
            <person name="Escalona H.E."/>
            <person name="Waterhouse R.M."/>
            <person name="Zwick A."/>
            <person name="Pang H."/>
        </authorList>
    </citation>
    <scope>NUCLEOTIDE SEQUENCE [LARGE SCALE GENOMIC DNA]</scope>
    <source>
        <strain evidence="1">SYSU2018</strain>
    </source>
</reference>
<dbReference type="Proteomes" id="UP001516400">
    <property type="component" value="Unassembled WGS sequence"/>
</dbReference>
<protein>
    <submittedName>
        <fullName evidence="1">Uncharacterized protein</fullName>
    </submittedName>
</protein>